<dbReference type="SUPFAM" id="SSF46785">
    <property type="entry name" value="Winged helix' DNA-binding domain"/>
    <property type="match status" value="1"/>
</dbReference>
<dbReference type="InterPro" id="IPR036388">
    <property type="entry name" value="WH-like_DNA-bd_sf"/>
</dbReference>
<evidence type="ECO:0000313" key="3">
    <source>
        <dbReference type="EMBL" id="RZU64032.1"/>
    </source>
</evidence>
<proteinExistence type="inferred from homology"/>
<accession>A0A4Q8AHZ6</accession>
<keyword evidence="4" id="KW-1185">Reference proteome</keyword>
<dbReference type="GO" id="GO:0016301">
    <property type="term" value="F:kinase activity"/>
    <property type="evidence" value="ECO:0007669"/>
    <property type="project" value="UniProtKB-KW"/>
</dbReference>
<dbReference type="EMBL" id="SHLC01000001">
    <property type="protein sequence ID" value="RZU64032.1"/>
    <property type="molecule type" value="Genomic_DNA"/>
</dbReference>
<dbReference type="OrthoDB" id="37575at2"/>
<evidence type="ECO:0000313" key="4">
    <source>
        <dbReference type="Proteomes" id="UP000291483"/>
    </source>
</evidence>
<protein>
    <submittedName>
        <fullName evidence="3">Putative NBD/HSP70 family sugar kinase</fullName>
    </submittedName>
</protein>
<dbReference type="InterPro" id="IPR043129">
    <property type="entry name" value="ATPase_NBD"/>
</dbReference>
<dbReference type="Gene3D" id="3.30.420.40">
    <property type="match status" value="2"/>
</dbReference>
<organism evidence="3 4">
    <name type="scientific">Microterricola gilva</name>
    <dbReference type="NCBI Taxonomy" id="393267"/>
    <lineage>
        <taxon>Bacteria</taxon>
        <taxon>Bacillati</taxon>
        <taxon>Actinomycetota</taxon>
        <taxon>Actinomycetes</taxon>
        <taxon>Micrococcales</taxon>
        <taxon>Microbacteriaceae</taxon>
        <taxon>Microterricola</taxon>
    </lineage>
</organism>
<dbReference type="AlphaFoldDB" id="A0A4Q8AHZ6"/>
<feature type="signal peptide" evidence="2">
    <location>
        <begin position="1"/>
        <end position="21"/>
    </location>
</feature>
<comment type="similarity">
    <text evidence="1">Belongs to the ROK (NagC/XylR) family.</text>
</comment>
<keyword evidence="3" id="KW-0808">Transferase</keyword>
<name>A0A4Q8AHZ6_9MICO</name>
<dbReference type="Gene3D" id="1.10.10.10">
    <property type="entry name" value="Winged helix-like DNA-binding domain superfamily/Winged helix DNA-binding domain"/>
    <property type="match status" value="1"/>
</dbReference>
<dbReference type="Pfam" id="PF00480">
    <property type="entry name" value="ROK"/>
    <property type="match status" value="1"/>
</dbReference>
<evidence type="ECO:0000256" key="1">
    <source>
        <dbReference type="ARBA" id="ARBA00006479"/>
    </source>
</evidence>
<dbReference type="Proteomes" id="UP000291483">
    <property type="component" value="Unassembled WGS sequence"/>
</dbReference>
<comment type="caution">
    <text evidence="3">The sequence shown here is derived from an EMBL/GenBank/DDBJ whole genome shotgun (WGS) entry which is preliminary data.</text>
</comment>
<dbReference type="RefSeq" id="WP_130504616.1">
    <property type="nucleotide sequence ID" value="NZ_SHLC01000001.1"/>
</dbReference>
<dbReference type="PANTHER" id="PTHR18964:SF149">
    <property type="entry name" value="BIFUNCTIONAL UDP-N-ACETYLGLUCOSAMINE 2-EPIMERASE_N-ACETYLMANNOSAMINE KINASE"/>
    <property type="match status" value="1"/>
</dbReference>
<dbReference type="SUPFAM" id="SSF53067">
    <property type="entry name" value="Actin-like ATPase domain"/>
    <property type="match status" value="1"/>
</dbReference>
<keyword evidence="3" id="KW-0418">Kinase</keyword>
<dbReference type="PANTHER" id="PTHR18964">
    <property type="entry name" value="ROK (REPRESSOR, ORF, KINASE) FAMILY"/>
    <property type="match status" value="1"/>
</dbReference>
<reference evidence="3 4" key="1">
    <citation type="submission" date="2019-02" db="EMBL/GenBank/DDBJ databases">
        <title>Sequencing the genomes of 1000 actinobacteria strains.</title>
        <authorList>
            <person name="Klenk H.-P."/>
        </authorList>
    </citation>
    <scope>NUCLEOTIDE SEQUENCE [LARGE SCALE GENOMIC DNA]</scope>
    <source>
        <strain evidence="3 4">DSM 18319</strain>
    </source>
</reference>
<feature type="chain" id="PRO_5039303817" evidence="2">
    <location>
        <begin position="22"/>
        <end position="394"/>
    </location>
</feature>
<keyword evidence="2" id="KW-0732">Signal</keyword>
<gene>
    <name evidence="3" type="ORF">EV379_0325</name>
</gene>
<dbReference type="InterPro" id="IPR000600">
    <property type="entry name" value="ROK"/>
</dbReference>
<sequence>MPRKLKVAAVMRLLYTAQVNAADDGCGDGRYTVTEIAQAVGISRPTAEDVVDALIAQGWLAEAAPNPGDGRRQAGRPARTIWFDAQAGCVVGVDLGPHWVRALVSDLVGSVIGSAEYPVAEGATARERIAAARTAITEALHLAGREFGQVLAAAAATVGIAQADGRIVRSTVPQLMGHNISEMLGEFLPVPVQIANDMRAAALAEFWKGAAAGSGSAVYLHVGRRLGSAYLIDGISPLGHHGAAGEIPPQSGHRLIDAYRKLVSFTGVDVDSLSQERMLGIDPLTVFEAAQRGEADAGQAVADFADEFASGIEGLVITVDPEVVVVGGGVVVAGDIAADAIRMRLAQVCVFEPRVALSPLGESAAAMGALRLALNELEEMLFSNPFAHTQTEQD</sequence>
<evidence type="ECO:0000256" key="2">
    <source>
        <dbReference type="SAM" id="SignalP"/>
    </source>
</evidence>
<dbReference type="InterPro" id="IPR036390">
    <property type="entry name" value="WH_DNA-bd_sf"/>
</dbReference>